<proteinExistence type="predicted"/>
<feature type="domain" description="Tyrosine-protein kinase G-rich" evidence="9">
    <location>
        <begin position="246"/>
        <end position="311"/>
    </location>
</feature>
<evidence type="ECO:0000256" key="7">
    <source>
        <dbReference type="SAM" id="Phobius"/>
    </source>
</evidence>
<protein>
    <submittedName>
        <fullName evidence="10">LPS O-antigen chain length determinant protein, WzzB/FepE family</fullName>
    </submittedName>
</protein>
<dbReference type="EMBL" id="FOAA01000007">
    <property type="protein sequence ID" value="SEK95782.1"/>
    <property type="molecule type" value="Genomic_DNA"/>
</dbReference>
<reference evidence="11" key="1">
    <citation type="submission" date="2016-10" db="EMBL/GenBank/DDBJ databases">
        <authorList>
            <person name="Varghese N."/>
            <person name="Submissions S."/>
        </authorList>
    </citation>
    <scope>NUCLEOTIDE SEQUENCE [LARGE SCALE GENOMIC DNA]</scope>
    <source>
        <strain evidence="11">DSM 241</strain>
    </source>
</reference>
<dbReference type="Pfam" id="PF13807">
    <property type="entry name" value="GNVR"/>
    <property type="match status" value="1"/>
</dbReference>
<dbReference type="InterPro" id="IPR003856">
    <property type="entry name" value="LPS_length_determ_N"/>
</dbReference>
<dbReference type="GO" id="GO:0005886">
    <property type="term" value="C:plasma membrane"/>
    <property type="evidence" value="ECO:0007669"/>
    <property type="project" value="UniProtKB-SubCell"/>
</dbReference>
<keyword evidence="11" id="KW-1185">Reference proteome</keyword>
<evidence type="ECO:0000256" key="6">
    <source>
        <dbReference type="SAM" id="MobiDB-lite"/>
    </source>
</evidence>
<keyword evidence="5 7" id="KW-0472">Membrane</keyword>
<dbReference type="Pfam" id="PF02706">
    <property type="entry name" value="Wzz"/>
    <property type="match status" value="1"/>
</dbReference>
<feature type="region of interest" description="Disordered" evidence="6">
    <location>
        <begin position="1"/>
        <end position="21"/>
    </location>
</feature>
<evidence type="ECO:0000259" key="9">
    <source>
        <dbReference type="Pfam" id="PF13807"/>
    </source>
</evidence>
<dbReference type="OrthoDB" id="9775724at2"/>
<evidence type="ECO:0000313" key="10">
    <source>
        <dbReference type="EMBL" id="SEK95782.1"/>
    </source>
</evidence>
<keyword evidence="4 7" id="KW-1133">Transmembrane helix</keyword>
<dbReference type="InterPro" id="IPR050445">
    <property type="entry name" value="Bact_polysacc_biosynth/exp"/>
</dbReference>
<keyword evidence="3 7" id="KW-0812">Transmembrane</keyword>
<evidence type="ECO:0000256" key="3">
    <source>
        <dbReference type="ARBA" id="ARBA00022692"/>
    </source>
</evidence>
<evidence type="ECO:0000256" key="4">
    <source>
        <dbReference type="ARBA" id="ARBA00022989"/>
    </source>
</evidence>
<evidence type="ECO:0000256" key="1">
    <source>
        <dbReference type="ARBA" id="ARBA00004651"/>
    </source>
</evidence>
<dbReference type="STRING" id="1396821.SAMN05444515_10769"/>
<feature type="domain" description="Polysaccharide chain length determinant N-terminal" evidence="8">
    <location>
        <begin position="25"/>
        <end position="123"/>
    </location>
</feature>
<dbReference type="PANTHER" id="PTHR32309">
    <property type="entry name" value="TYROSINE-PROTEIN KINASE"/>
    <property type="match status" value="1"/>
</dbReference>
<dbReference type="InterPro" id="IPR032807">
    <property type="entry name" value="GNVR"/>
</dbReference>
<name>A0A1H7L9Y5_9GAMM</name>
<accession>A0A1H7L9Y5</accession>
<dbReference type="AlphaFoldDB" id="A0A1H7L9Y5"/>
<feature type="transmembrane region" description="Helical" evidence="7">
    <location>
        <begin position="289"/>
        <end position="308"/>
    </location>
</feature>
<evidence type="ECO:0000259" key="8">
    <source>
        <dbReference type="Pfam" id="PF02706"/>
    </source>
</evidence>
<dbReference type="Proteomes" id="UP000199256">
    <property type="component" value="Unassembled WGS sequence"/>
</dbReference>
<organism evidence="10 11">
    <name type="scientific">Ectothiorhodospira marina</name>
    <dbReference type="NCBI Taxonomy" id="1396821"/>
    <lineage>
        <taxon>Bacteria</taxon>
        <taxon>Pseudomonadati</taxon>
        <taxon>Pseudomonadota</taxon>
        <taxon>Gammaproteobacteria</taxon>
        <taxon>Chromatiales</taxon>
        <taxon>Ectothiorhodospiraceae</taxon>
        <taxon>Ectothiorhodospira</taxon>
    </lineage>
</organism>
<gene>
    <name evidence="10" type="ORF">SAMN05444515_10769</name>
</gene>
<sequence length="328" mass="36296">MNEQSAQPVSTPPHAGGQPAVHGDDEIDLLELIGVIWEGKWWIILSVFLFGAGGVAYALMQPHQYQSEALLAPSQEEGGADISGRLGGLASLAGVRMGGGGGQEAKIAMETLKSRAFLIDFIRRHDLLVPLFAVEEYNREDGTWTIDRSRYNPETGQWLGEEEPVAPTPWEAYRKLNNMLNVSSTDDGLLRISITHQVPELTRDWVAWLVRDINDYMRDEAVTEAEQTIAYLEAKIDETSAAGMRQVFYQLIEEEMQTMMLANVRGEYVFRTIDPPMMPDMPSAPNRKLIAVLAVVLGGMIGVFAVFVRQMVRSARARSAPVETSSSA</sequence>
<dbReference type="GO" id="GO:0004713">
    <property type="term" value="F:protein tyrosine kinase activity"/>
    <property type="evidence" value="ECO:0007669"/>
    <property type="project" value="TreeGrafter"/>
</dbReference>
<evidence type="ECO:0000313" key="11">
    <source>
        <dbReference type="Proteomes" id="UP000199256"/>
    </source>
</evidence>
<keyword evidence="2" id="KW-1003">Cell membrane</keyword>
<evidence type="ECO:0000256" key="2">
    <source>
        <dbReference type="ARBA" id="ARBA00022475"/>
    </source>
</evidence>
<evidence type="ECO:0000256" key="5">
    <source>
        <dbReference type="ARBA" id="ARBA00023136"/>
    </source>
</evidence>
<dbReference type="RefSeq" id="WP_090253218.1">
    <property type="nucleotide sequence ID" value="NZ_FOAA01000007.1"/>
</dbReference>
<feature type="transmembrane region" description="Helical" evidence="7">
    <location>
        <begin position="41"/>
        <end position="60"/>
    </location>
</feature>
<dbReference type="PANTHER" id="PTHR32309:SF13">
    <property type="entry name" value="FERRIC ENTEROBACTIN TRANSPORT PROTEIN FEPE"/>
    <property type="match status" value="1"/>
</dbReference>
<comment type="subcellular location">
    <subcellularLocation>
        <location evidence="1">Cell membrane</location>
        <topology evidence="1">Multi-pass membrane protein</topology>
    </subcellularLocation>
</comment>